<organism evidence="1 2">
    <name type="scientific">Gossypium arboreum</name>
    <name type="common">Tree cotton</name>
    <name type="synonym">Gossypium nanking</name>
    <dbReference type="NCBI Taxonomy" id="29729"/>
    <lineage>
        <taxon>Eukaryota</taxon>
        <taxon>Viridiplantae</taxon>
        <taxon>Streptophyta</taxon>
        <taxon>Embryophyta</taxon>
        <taxon>Tracheophyta</taxon>
        <taxon>Spermatophyta</taxon>
        <taxon>Magnoliopsida</taxon>
        <taxon>eudicotyledons</taxon>
        <taxon>Gunneridae</taxon>
        <taxon>Pentapetalae</taxon>
        <taxon>rosids</taxon>
        <taxon>malvids</taxon>
        <taxon>Malvales</taxon>
        <taxon>Malvaceae</taxon>
        <taxon>Malvoideae</taxon>
        <taxon>Gossypium</taxon>
    </lineage>
</organism>
<reference evidence="1 2" key="1">
    <citation type="submission" date="2023-03" db="EMBL/GenBank/DDBJ databases">
        <title>WGS of Gossypium arboreum.</title>
        <authorList>
            <person name="Yu D."/>
        </authorList>
    </citation>
    <scope>NUCLEOTIDE SEQUENCE [LARGE SCALE GENOMIC DNA]</scope>
    <source>
        <tissue evidence="1">Leaf</tissue>
    </source>
</reference>
<evidence type="ECO:0008006" key="3">
    <source>
        <dbReference type="Google" id="ProtNLM"/>
    </source>
</evidence>
<dbReference type="EMBL" id="JARKNE010000010">
    <property type="protein sequence ID" value="KAK5793934.1"/>
    <property type="molecule type" value="Genomic_DNA"/>
</dbReference>
<sequence>MLCALGADSKRKTVTISLDFVLQSVKYGISLISLRPLIMIIKVSRSGLSGFLKGVQWSNVGPFVVRYGAFGVPEISLYMKRKSYQDNSYTRATEGTTVQFDAVFDKRNDRSASAEALAGLDAIKLVIEMRLTTVTIERDSRIVIQKCQSTEIDKSVLEQKKRWREGRTHTWEGRRQFTELQTQREDGENRQIEDEWTRSRAQLRVARN</sequence>
<evidence type="ECO:0000313" key="2">
    <source>
        <dbReference type="Proteomes" id="UP001358586"/>
    </source>
</evidence>
<evidence type="ECO:0000313" key="1">
    <source>
        <dbReference type="EMBL" id="KAK5793934.1"/>
    </source>
</evidence>
<keyword evidence="2" id="KW-1185">Reference proteome</keyword>
<comment type="caution">
    <text evidence="1">The sequence shown here is derived from an EMBL/GenBank/DDBJ whole genome shotgun (WGS) entry which is preliminary data.</text>
</comment>
<accession>A0ABR0NGJ2</accession>
<gene>
    <name evidence="1" type="ORF">PVK06_035113</name>
</gene>
<protein>
    <recommendedName>
        <fullName evidence="3">RNase H type-1 domain-containing protein</fullName>
    </recommendedName>
</protein>
<proteinExistence type="predicted"/>
<name>A0ABR0NGJ2_GOSAR</name>
<dbReference type="Proteomes" id="UP001358586">
    <property type="component" value="Chromosome 10"/>
</dbReference>